<dbReference type="STRING" id="1833852.B0537_03365"/>
<dbReference type="InterPro" id="IPR006035">
    <property type="entry name" value="Ureohydrolase"/>
</dbReference>
<gene>
    <name evidence="6" type="ORF">B0537_03365</name>
</gene>
<dbReference type="NCBIfam" id="TIGR01230">
    <property type="entry name" value="agmatinase"/>
    <property type="match status" value="1"/>
</dbReference>
<feature type="binding site" evidence="4">
    <location>
        <position position="216"/>
    </location>
    <ligand>
        <name>Mn(2+)</name>
        <dbReference type="ChEBI" id="CHEBI:29035"/>
        <label>1</label>
    </ligand>
</feature>
<organism evidence="6 7">
    <name type="scientific">Desulforamulus ferrireducens</name>
    <dbReference type="NCBI Taxonomy" id="1833852"/>
    <lineage>
        <taxon>Bacteria</taxon>
        <taxon>Bacillati</taxon>
        <taxon>Bacillota</taxon>
        <taxon>Clostridia</taxon>
        <taxon>Eubacteriales</taxon>
        <taxon>Peptococcaceae</taxon>
        <taxon>Desulforamulus</taxon>
    </lineage>
</organism>
<dbReference type="EMBL" id="CP019698">
    <property type="protein sequence ID" value="AQS58218.1"/>
    <property type="molecule type" value="Genomic_DNA"/>
</dbReference>
<dbReference type="Gene3D" id="3.40.800.10">
    <property type="entry name" value="Ureohydrolase domain"/>
    <property type="match status" value="1"/>
</dbReference>
<dbReference type="InterPro" id="IPR020855">
    <property type="entry name" value="Ureohydrolase_Mn_BS"/>
</dbReference>
<accession>A0A1S6ITV9</accession>
<dbReference type="GO" id="GO:0033389">
    <property type="term" value="P:putrescine biosynthetic process from arginine, via agmatine"/>
    <property type="evidence" value="ECO:0007669"/>
    <property type="project" value="TreeGrafter"/>
</dbReference>
<evidence type="ECO:0000256" key="5">
    <source>
        <dbReference type="RuleBase" id="RU003684"/>
    </source>
</evidence>
<feature type="binding site" evidence="4">
    <location>
        <position position="134"/>
    </location>
    <ligand>
        <name>Mn(2+)</name>
        <dbReference type="ChEBI" id="CHEBI:29035"/>
        <label>1</label>
    </ligand>
</feature>
<dbReference type="PROSITE" id="PS51409">
    <property type="entry name" value="ARGINASE_2"/>
    <property type="match status" value="1"/>
</dbReference>
<feature type="binding site" evidence="4">
    <location>
        <position position="136"/>
    </location>
    <ligand>
        <name>Mn(2+)</name>
        <dbReference type="ChEBI" id="CHEBI:29035"/>
        <label>1</label>
    </ligand>
</feature>
<dbReference type="OrthoDB" id="9788689at2"/>
<dbReference type="SUPFAM" id="SSF52768">
    <property type="entry name" value="Arginase/deacetylase"/>
    <property type="match status" value="1"/>
</dbReference>
<evidence type="ECO:0000256" key="3">
    <source>
        <dbReference type="ARBA" id="ARBA00022801"/>
    </source>
</evidence>
<evidence type="ECO:0000313" key="6">
    <source>
        <dbReference type="EMBL" id="AQS58218.1"/>
    </source>
</evidence>
<dbReference type="InterPro" id="IPR023696">
    <property type="entry name" value="Ureohydrolase_dom_sf"/>
</dbReference>
<dbReference type="Proteomes" id="UP000189464">
    <property type="component" value="Chromosome"/>
</dbReference>
<dbReference type="KEGG" id="dfg:B0537_03365"/>
<keyword evidence="4" id="KW-0464">Manganese</keyword>
<keyword evidence="2 4" id="KW-0479">Metal-binding</keyword>
<dbReference type="PANTHER" id="PTHR11358">
    <property type="entry name" value="ARGINASE/AGMATINASE"/>
    <property type="match status" value="1"/>
</dbReference>
<dbReference type="Pfam" id="PF00491">
    <property type="entry name" value="Arginase"/>
    <property type="match status" value="1"/>
</dbReference>
<comment type="similarity">
    <text evidence="1">Belongs to the arginase family. Agmatinase subfamily.</text>
</comment>
<dbReference type="GO" id="GO:0046872">
    <property type="term" value="F:metal ion binding"/>
    <property type="evidence" value="ECO:0007669"/>
    <property type="project" value="UniProtKB-KW"/>
</dbReference>
<dbReference type="PIRSF" id="PIRSF036979">
    <property type="entry name" value="Arginase"/>
    <property type="match status" value="1"/>
</dbReference>
<keyword evidence="7" id="KW-1185">Reference proteome</keyword>
<dbReference type="AlphaFoldDB" id="A0A1S6ITV9"/>
<comment type="cofactor">
    <cofactor evidence="4">
        <name>Mn(2+)</name>
        <dbReference type="ChEBI" id="CHEBI:29035"/>
    </cofactor>
    <text evidence="4">Binds 2 manganese ions per subunit.</text>
</comment>
<reference evidence="6 7" key="1">
    <citation type="journal article" date="2016" name="Int. J. Syst. Evol. Microbiol.">
        <title>Desulfotomaculum ferrireducens sp. nov., a moderately thermophilic sulfate-reducing and dissimilatory Fe(III)-reducing bacterium isolated from compost.</title>
        <authorList>
            <person name="Yang G."/>
            <person name="Guo J."/>
            <person name="Zhuang L."/>
            <person name="Yuan Y."/>
            <person name="Zhou S."/>
        </authorList>
    </citation>
    <scope>NUCLEOTIDE SEQUENCE [LARGE SCALE GENOMIC DNA]</scope>
    <source>
        <strain evidence="6 7">GSS09</strain>
    </source>
</reference>
<feature type="binding site" evidence="4">
    <location>
        <position position="214"/>
    </location>
    <ligand>
        <name>Mn(2+)</name>
        <dbReference type="ChEBI" id="CHEBI:29035"/>
        <label>1</label>
    </ligand>
</feature>
<dbReference type="PROSITE" id="PS01053">
    <property type="entry name" value="ARGINASE_1"/>
    <property type="match status" value="1"/>
</dbReference>
<dbReference type="RefSeq" id="WP_077713185.1">
    <property type="nucleotide sequence ID" value="NZ_CP019698.1"/>
</dbReference>
<dbReference type="GO" id="GO:0008783">
    <property type="term" value="F:agmatinase activity"/>
    <property type="evidence" value="ECO:0007669"/>
    <property type="project" value="TreeGrafter"/>
</dbReference>
<dbReference type="PANTHER" id="PTHR11358:SF26">
    <property type="entry name" value="GUANIDINO ACID HYDROLASE, MITOCHONDRIAL"/>
    <property type="match status" value="1"/>
</dbReference>
<evidence type="ECO:0000256" key="4">
    <source>
        <dbReference type="PIRSR" id="PIRSR036979-1"/>
    </source>
</evidence>
<name>A0A1S6ITV9_9FIRM</name>
<evidence type="ECO:0000256" key="2">
    <source>
        <dbReference type="ARBA" id="ARBA00022723"/>
    </source>
</evidence>
<feature type="binding site" evidence="4">
    <location>
        <position position="138"/>
    </location>
    <ligand>
        <name>Mn(2+)</name>
        <dbReference type="ChEBI" id="CHEBI:29035"/>
        <label>1</label>
    </ligand>
</feature>
<sequence length="293" mass="32032">MFHLLDQYAGFIGSSPDYQSSRLVLVGAPMDFTVSFRAGTRQGPQSIRQVSVGLEEYSVMLDRDLADYTYYDAGDIVLPFGHVAESLARIGMVVEQILRDDKFPLVLGGEHLISLPVIQQVAAKYPGLKLLHFDAHADLREDYMGQTLSHASVIRRAVDLVGGRNVYQFGIRSGAREEFAFAKQNTNLFVGKVLEPLKKVLPELAGHPVHITLDIDVVDPAYAPGTGTAEPGGCSAAEILEAIYLMKDLNVVGFDLVEISPVYDHSERTAILGSKLVREAILAFGPKDCKEQG</sequence>
<evidence type="ECO:0000313" key="7">
    <source>
        <dbReference type="Proteomes" id="UP000189464"/>
    </source>
</evidence>
<proteinExistence type="inferred from homology"/>
<dbReference type="CDD" id="cd11593">
    <property type="entry name" value="Agmatinase-like_2"/>
    <property type="match status" value="1"/>
</dbReference>
<keyword evidence="3 5" id="KW-0378">Hydrolase</keyword>
<evidence type="ECO:0000256" key="1">
    <source>
        <dbReference type="ARBA" id="ARBA00009227"/>
    </source>
</evidence>
<protein>
    <submittedName>
        <fullName evidence="6">Agmatinase</fullName>
    </submittedName>
</protein>
<feature type="binding site" evidence="4">
    <location>
        <position position="111"/>
    </location>
    <ligand>
        <name>Mn(2+)</name>
        <dbReference type="ChEBI" id="CHEBI:29035"/>
        <label>1</label>
    </ligand>
</feature>
<dbReference type="InterPro" id="IPR005925">
    <property type="entry name" value="Agmatinase-rel"/>
</dbReference>